<comment type="caution">
    <text evidence="3">The sequence shown here is derived from an EMBL/GenBank/DDBJ whole genome shotgun (WGS) entry which is preliminary data.</text>
</comment>
<evidence type="ECO:0000313" key="3">
    <source>
        <dbReference type="EMBL" id="TBC02924.1"/>
    </source>
</evidence>
<dbReference type="GO" id="GO:0004518">
    <property type="term" value="F:nuclease activity"/>
    <property type="evidence" value="ECO:0007669"/>
    <property type="project" value="InterPro"/>
</dbReference>
<name>A0AB38HTE3_9HYPH</name>
<keyword evidence="3" id="KW-0614">Plasmid</keyword>
<organism evidence="3 4">
    <name type="scientific">Rhizobium ruizarguesonis</name>
    <dbReference type="NCBI Taxonomy" id="2081791"/>
    <lineage>
        <taxon>Bacteria</taxon>
        <taxon>Pseudomonadati</taxon>
        <taxon>Pseudomonadota</taxon>
        <taxon>Alphaproteobacteria</taxon>
        <taxon>Hyphomicrobiales</taxon>
        <taxon>Rhizobiaceae</taxon>
        <taxon>Rhizobium/Agrobacterium group</taxon>
        <taxon>Rhizobium</taxon>
    </lineage>
</organism>
<dbReference type="EMBL" id="SIMR01000006">
    <property type="protein sequence ID" value="TBC02924.1"/>
    <property type="molecule type" value="Genomic_DNA"/>
</dbReference>
<evidence type="ECO:0000313" key="4">
    <source>
        <dbReference type="Proteomes" id="UP000294215"/>
    </source>
</evidence>
<dbReference type="RefSeq" id="WP_130817628.1">
    <property type="nucleotide sequence ID" value="NZ_SIMR01000006.1"/>
</dbReference>
<evidence type="ECO:0000256" key="1">
    <source>
        <dbReference type="SAM" id="MobiDB-lite"/>
    </source>
</evidence>
<gene>
    <name evidence="3" type="ORF">ELH40_35490</name>
</gene>
<protein>
    <submittedName>
        <fullName evidence="3">DUF4297 domain-containing protein</fullName>
    </submittedName>
</protein>
<dbReference type="Proteomes" id="UP000294215">
    <property type="component" value="Unassembled WGS sequence"/>
</dbReference>
<dbReference type="Pfam" id="PF14130">
    <property type="entry name" value="Cap4_nuclease"/>
    <property type="match status" value="1"/>
</dbReference>
<feature type="compositionally biased region" description="Polar residues" evidence="1">
    <location>
        <begin position="22"/>
        <end position="32"/>
    </location>
</feature>
<feature type="region of interest" description="Disordered" evidence="1">
    <location>
        <begin position="17"/>
        <end position="48"/>
    </location>
</feature>
<evidence type="ECO:0000259" key="2">
    <source>
        <dbReference type="Pfam" id="PF14130"/>
    </source>
</evidence>
<sequence length="912" mass="100168">MSDAALQSYQVDVIEFGEKAESGNSQLETPGSSRHAPPPMPKGARDAGDQTARNYRYQHSYAVILLASACRGERDYQAVWCEHHEDILAERTDGKFDGWQIKTRRPESGAWTTSSPDFVAALGRFVALTQYMGEALADLHFVSNAEFQAPSSTKDIGRISRSPLAFLDAVKGAPILSAVSQPFREIITRLASQFRSSPQQVFDTLLKVHLVVGPSRGEIDATLSNEHLARIEAHKNRTAEELNSLRDDLVGLIARASSLHVTSPQRHLHPMTSLVSEGPTVGAKRVSIEVLTLNAMATKSIGHDKLLAGLGLKLDDILRLLNSDKSGGLTKEQVTALLDAFSEFDATIDDPMPLLLRKADELRAFQASLADQMADDPDDDKRFEPVLDAMKRGDFDAADEALETLAETGAVGREAVLAQATHMFAMRGSLALARLRYEVAAEHFATSAAIARSFNKPLMFSLLAEQAQALTEQSRLNGGMSGFRQALAILHERVETAPTKSFAWFIAITDLIATMGLACERAATPQANEMVRFALDLSREALSLLDEVKHTDLWLSLATNLGAILNHAVRYSYDKENAQKLNQEAIALLTRAVQIAKSNGGSELANLEINLATAYRRSSVAAADPRAALESAIFHRLEVLTDEKVLSRGQLGNAYDSLGNDYAELAIVGARTLDRDAFRRALAAYRKALSVRDRSLNPIDWARTQFNIAAHYGRAYRLSGGSTDSRYGLAGLRRLELALSVLSREASPQDWANACAHSGTIVAEMLSEQHEIEFGVIEKTITRLAEVAEFADRVIDAELVLRTLDTQASITLCLFLQRHSAAPRIITLANERLQPRLVAYRQTLWRVLFELADAQHAFMLGHLADDRLKVSQAIDALKEALSKSYANDQEDFLELGRSVLADMEDQFAQMPS</sequence>
<dbReference type="InterPro" id="IPR025382">
    <property type="entry name" value="Cap4-like_endonuclease_dom"/>
</dbReference>
<proteinExistence type="predicted"/>
<dbReference type="AlphaFoldDB" id="A0AB38HTE3"/>
<accession>A0AB38HTE3</accession>
<geneLocation type="plasmid" evidence="3">
    <name>pSM92_Rh12</name>
</geneLocation>
<feature type="domain" description="CD-NTase associated protein 4-like DNA endonuclease" evidence="2">
    <location>
        <begin position="46"/>
        <end position="256"/>
    </location>
</feature>
<reference evidence="3 4" key="1">
    <citation type="submission" date="2019-02" db="EMBL/GenBank/DDBJ databases">
        <title>The genomic architecture of introgression among sibling species of bacteria.</title>
        <authorList>
            <person name="Cavassim M.I.A."/>
            <person name="Moeskjaer S."/>
            <person name="Moslemi C."/>
            <person name="Fields B."/>
            <person name="Bachmann A."/>
            <person name="Vilhjalmsson B."/>
            <person name="Schierup M.H."/>
            <person name="Young J.P.W."/>
            <person name="Andersen S.U."/>
        </authorList>
    </citation>
    <scope>NUCLEOTIDE SEQUENCE [LARGE SCALE GENOMIC DNA]</scope>
    <source>
        <strain evidence="3 4">SM92</strain>
        <plasmid evidence="3">pSM92_Rh12</plasmid>
    </source>
</reference>